<keyword evidence="4" id="KW-1185">Reference proteome</keyword>
<dbReference type="PANTHER" id="PTHR48079">
    <property type="entry name" value="PROTEIN YEEZ"/>
    <property type="match status" value="1"/>
</dbReference>
<gene>
    <name evidence="3" type="ORF">IFM12276_39160</name>
</gene>
<evidence type="ECO:0000256" key="1">
    <source>
        <dbReference type="SAM" id="MobiDB-lite"/>
    </source>
</evidence>
<dbReference type="Proteomes" id="UP001317870">
    <property type="component" value="Chromosome"/>
</dbReference>
<dbReference type="InterPro" id="IPR036291">
    <property type="entry name" value="NAD(P)-bd_dom_sf"/>
</dbReference>
<dbReference type="PANTHER" id="PTHR48079:SF6">
    <property type="entry name" value="NAD(P)-BINDING DOMAIN-CONTAINING PROTEIN-RELATED"/>
    <property type="match status" value="1"/>
</dbReference>
<dbReference type="SUPFAM" id="SSF51735">
    <property type="entry name" value="NAD(P)-binding Rossmann-fold domains"/>
    <property type="match status" value="1"/>
</dbReference>
<feature type="region of interest" description="Disordered" evidence="1">
    <location>
        <begin position="1"/>
        <end position="20"/>
    </location>
</feature>
<reference evidence="3 4" key="1">
    <citation type="submission" date="2022-11" db="EMBL/GenBank/DDBJ databases">
        <title>Genome Sequencing of Nocardia sp. ON39_IFM12276 and assembly.</title>
        <authorList>
            <person name="Shimojima M."/>
            <person name="Toyokawa M."/>
            <person name="Uesaka K."/>
        </authorList>
    </citation>
    <scope>NUCLEOTIDE SEQUENCE [LARGE SCALE GENOMIC DNA]</scope>
    <source>
        <strain evidence="3 4">IFM 12276</strain>
    </source>
</reference>
<dbReference type="InterPro" id="IPR051783">
    <property type="entry name" value="NAD(P)-dependent_oxidoreduct"/>
</dbReference>
<feature type="domain" description="NAD-dependent epimerase/dehydratase" evidence="2">
    <location>
        <begin position="31"/>
        <end position="261"/>
    </location>
</feature>
<proteinExistence type="predicted"/>
<protein>
    <submittedName>
        <fullName evidence="3">Oxidoreductase</fullName>
    </submittedName>
</protein>
<accession>A0ABN6U6H3</accession>
<organism evidence="3 4">
    <name type="scientific">Nocardia sputorum</name>
    <dbReference type="NCBI Taxonomy" id="2984338"/>
    <lineage>
        <taxon>Bacteria</taxon>
        <taxon>Bacillati</taxon>
        <taxon>Actinomycetota</taxon>
        <taxon>Actinomycetes</taxon>
        <taxon>Mycobacteriales</taxon>
        <taxon>Nocardiaceae</taxon>
        <taxon>Nocardia</taxon>
    </lineage>
</organism>
<dbReference type="Pfam" id="PF01370">
    <property type="entry name" value="Epimerase"/>
    <property type="match status" value="1"/>
</dbReference>
<evidence type="ECO:0000313" key="3">
    <source>
        <dbReference type="EMBL" id="BDU00888.1"/>
    </source>
</evidence>
<evidence type="ECO:0000259" key="2">
    <source>
        <dbReference type="Pfam" id="PF01370"/>
    </source>
</evidence>
<dbReference type="EMBL" id="AP026978">
    <property type="protein sequence ID" value="BDU00888.1"/>
    <property type="molecule type" value="Genomic_DNA"/>
</dbReference>
<sequence length="358" mass="37344">MGGPKDIPADTGTAAREADAGGELREMGLRIAVTGGTGYLGAHTVAALLRAGHRVVLLVHPSESVSAVVGMFDTTPEALAVLPGDIRDPKTVEALLDGCDAVLHAAGVVGTDDRRERLMWEVNVDATATVLARATALGLDPIVHVASYSALFPSPDPVITPDSPTAPGRSAYGRTKSAADRIARALQAAGAPVVITYPSSVVGPGLGAQAGITSDGWGVILRARVAPRIRGGMQMIDVRDVAAVHAAVMRPGLGPRRYLCGGHMVAFDEIVDILESAVGQRIRRIPVPKAALLGLGRLTDAAARILPISAGLSYEAAWLLTTATPTDDSRTLAELDLRWRPIREAIVDSVRREAGSRV</sequence>
<name>A0ABN6U6H3_9NOCA</name>
<evidence type="ECO:0000313" key="4">
    <source>
        <dbReference type="Proteomes" id="UP001317870"/>
    </source>
</evidence>
<dbReference type="InterPro" id="IPR001509">
    <property type="entry name" value="Epimerase_deHydtase"/>
</dbReference>
<dbReference type="Gene3D" id="3.40.50.720">
    <property type="entry name" value="NAD(P)-binding Rossmann-like Domain"/>
    <property type="match status" value="1"/>
</dbReference>